<organism evidence="1 2">
    <name type="scientific">Volvox africanus</name>
    <dbReference type="NCBI Taxonomy" id="51714"/>
    <lineage>
        <taxon>Eukaryota</taxon>
        <taxon>Viridiplantae</taxon>
        <taxon>Chlorophyta</taxon>
        <taxon>core chlorophytes</taxon>
        <taxon>Chlorophyceae</taxon>
        <taxon>CS clade</taxon>
        <taxon>Chlamydomonadales</taxon>
        <taxon>Volvocaceae</taxon>
        <taxon>Volvox</taxon>
    </lineage>
</organism>
<comment type="caution">
    <text evidence="1">The sequence shown here is derived from an EMBL/GenBank/DDBJ whole genome shotgun (WGS) entry which is preliminary data.</text>
</comment>
<gene>
    <name evidence="1" type="ORF">VaNZ11_016910</name>
</gene>
<dbReference type="EMBL" id="BSDZ01000116">
    <property type="protein sequence ID" value="GLI71636.1"/>
    <property type="molecule type" value="Genomic_DNA"/>
</dbReference>
<reference evidence="1 2" key="1">
    <citation type="journal article" date="2023" name="IScience">
        <title>Expanded male sex-determining region conserved during the evolution of homothallism in the green alga Volvox.</title>
        <authorList>
            <person name="Yamamoto K."/>
            <person name="Matsuzaki R."/>
            <person name="Mahakham W."/>
            <person name="Heman W."/>
            <person name="Sekimoto H."/>
            <person name="Kawachi M."/>
            <person name="Minakuchi Y."/>
            <person name="Toyoda A."/>
            <person name="Nozaki H."/>
        </authorList>
    </citation>
    <scope>NUCLEOTIDE SEQUENCE [LARGE SCALE GENOMIC DNA]</scope>
    <source>
        <strain evidence="1 2">NIES-4468</strain>
    </source>
</reference>
<feature type="non-terminal residue" evidence="1">
    <location>
        <position position="1"/>
    </location>
</feature>
<sequence length="106" mass="11172">PESADAAAAVVEQSPPLPSAGLAASAFMRVRPLAAALSLEGLLALPIDRVRPVIAADLETAFQVISCTEMDQTARYTEWDEQYGSGAAESGRQGGTRGKVWMSMYA</sequence>
<protein>
    <submittedName>
        <fullName evidence="1">Uncharacterized protein</fullName>
    </submittedName>
</protein>
<evidence type="ECO:0000313" key="1">
    <source>
        <dbReference type="EMBL" id="GLI71636.1"/>
    </source>
</evidence>
<name>A0ABQ5SPS4_9CHLO</name>
<accession>A0ABQ5SPS4</accession>
<evidence type="ECO:0000313" key="2">
    <source>
        <dbReference type="Proteomes" id="UP001165090"/>
    </source>
</evidence>
<keyword evidence="2" id="KW-1185">Reference proteome</keyword>
<dbReference type="Proteomes" id="UP001165090">
    <property type="component" value="Unassembled WGS sequence"/>
</dbReference>
<proteinExistence type="predicted"/>